<name>A0A2P2PRQ5_RHIMU</name>
<sequence length="30" mass="3598">MASCFQYVFSKQHYFVECDCLDTKPFLPLH</sequence>
<evidence type="ECO:0000313" key="1">
    <source>
        <dbReference type="EMBL" id="MBX57420.1"/>
    </source>
</evidence>
<accession>A0A2P2PRQ5</accession>
<protein>
    <submittedName>
        <fullName evidence="1">Uncharacterized protein</fullName>
    </submittedName>
</protein>
<reference evidence="1" key="1">
    <citation type="submission" date="2018-02" db="EMBL/GenBank/DDBJ databases">
        <title>Rhizophora mucronata_Transcriptome.</title>
        <authorList>
            <person name="Meera S.P."/>
            <person name="Sreeshan A."/>
            <person name="Augustine A."/>
        </authorList>
    </citation>
    <scope>NUCLEOTIDE SEQUENCE</scope>
    <source>
        <tissue evidence="1">Leaf</tissue>
    </source>
</reference>
<dbReference type="AlphaFoldDB" id="A0A2P2PRQ5"/>
<dbReference type="EMBL" id="GGEC01076936">
    <property type="protein sequence ID" value="MBX57420.1"/>
    <property type="molecule type" value="Transcribed_RNA"/>
</dbReference>
<organism evidence="1">
    <name type="scientific">Rhizophora mucronata</name>
    <name type="common">Asiatic mangrove</name>
    <dbReference type="NCBI Taxonomy" id="61149"/>
    <lineage>
        <taxon>Eukaryota</taxon>
        <taxon>Viridiplantae</taxon>
        <taxon>Streptophyta</taxon>
        <taxon>Embryophyta</taxon>
        <taxon>Tracheophyta</taxon>
        <taxon>Spermatophyta</taxon>
        <taxon>Magnoliopsida</taxon>
        <taxon>eudicotyledons</taxon>
        <taxon>Gunneridae</taxon>
        <taxon>Pentapetalae</taxon>
        <taxon>rosids</taxon>
        <taxon>fabids</taxon>
        <taxon>Malpighiales</taxon>
        <taxon>Rhizophoraceae</taxon>
        <taxon>Rhizophora</taxon>
    </lineage>
</organism>
<proteinExistence type="predicted"/>